<evidence type="ECO:0000256" key="13">
    <source>
        <dbReference type="ARBA" id="ARBA00022989"/>
    </source>
</evidence>
<evidence type="ECO:0000313" key="21">
    <source>
        <dbReference type="EMBL" id="OEV08037.1"/>
    </source>
</evidence>
<gene>
    <name evidence="21" type="ORF">AN218_27945</name>
</gene>
<keyword evidence="10" id="KW-0479">Metal-binding</keyword>
<evidence type="ECO:0000256" key="18">
    <source>
        <dbReference type="SAM" id="MobiDB-lite"/>
    </source>
</evidence>
<evidence type="ECO:0000256" key="9">
    <source>
        <dbReference type="ARBA" id="ARBA00022692"/>
    </source>
</evidence>
<evidence type="ECO:0000256" key="10">
    <source>
        <dbReference type="ARBA" id="ARBA00022723"/>
    </source>
</evidence>
<feature type="transmembrane region" description="Helical" evidence="19">
    <location>
        <begin position="118"/>
        <end position="139"/>
    </location>
</feature>
<dbReference type="GO" id="GO:0016491">
    <property type="term" value="F:oxidoreductase activity"/>
    <property type="evidence" value="ECO:0007669"/>
    <property type="project" value="InterPro"/>
</dbReference>
<evidence type="ECO:0000256" key="3">
    <source>
        <dbReference type="ARBA" id="ARBA00012951"/>
    </source>
</evidence>
<feature type="transmembrane region" description="Helical" evidence="19">
    <location>
        <begin position="51"/>
        <end position="74"/>
    </location>
</feature>
<comment type="caution">
    <text evidence="21">The sequence shown here is derived from an EMBL/GenBank/DDBJ whole genome shotgun (WGS) entry which is preliminary data.</text>
</comment>
<organism evidence="21 22">
    <name type="scientific">Streptomyces nanshensis</name>
    <dbReference type="NCBI Taxonomy" id="518642"/>
    <lineage>
        <taxon>Bacteria</taxon>
        <taxon>Bacillati</taxon>
        <taxon>Actinomycetota</taxon>
        <taxon>Actinomycetes</taxon>
        <taxon>Kitasatosporales</taxon>
        <taxon>Streptomycetaceae</taxon>
        <taxon>Streptomyces</taxon>
    </lineage>
</organism>
<dbReference type="PANTHER" id="PTHR19271">
    <property type="entry name" value="CYTOCHROME B"/>
    <property type="match status" value="1"/>
</dbReference>
<evidence type="ECO:0000256" key="7">
    <source>
        <dbReference type="ARBA" id="ARBA00022617"/>
    </source>
</evidence>
<evidence type="ECO:0000256" key="17">
    <source>
        <dbReference type="ARBA" id="ARBA00029568"/>
    </source>
</evidence>
<evidence type="ECO:0000256" key="8">
    <source>
        <dbReference type="ARBA" id="ARBA00022660"/>
    </source>
</evidence>
<keyword evidence="6" id="KW-1003">Cell membrane</keyword>
<sequence length="530" mass="59180">MVPPRRKERPHPGARSGRAAASGFRYLDDRLPAGEGGSLVRKAFPDHWSFLLGELALYSLVLLLLTGVFLTFFFHPGEAEIHYTGSYAPMRGQLVSEAYDSTLHISFDVRGGLLIRQVHHWAALLFVTAIGVHMLRVFFTGAFRKPREINWVVGVTLFVLAVAEGFCGYSLPDDLLSGTGLRVVQSLLLSIPVIGTYLSLFLFGGEYPGTEIIPRLYTVHILLIPALIVGLVVVHLILVVYLKHTQWRGPGRTEANVVGQPMFPQFAAKSTGLQLMLFGLVTVLGGVVQINPVWNYGPYRTDQVSTGSQPDWYVGFLEGSLRLMPPFETSVWGHTFMWNILVPTVVLPALLFLGLYLYPFLERWLTGDDREHHLCDRPRERPARTGLGVAGITFYVVLLLAGGNDVIAKLFGVSLNGLTWTFRIALVVAPPVAFMVTRRLCVALRALDLERVREGEETGEVRQSVEGGMAPEHRPLPLAERYTLLMRETPRPLEPPQQRGTDGQPPGRVRRLRTALSRWYLTDRETDRVD</sequence>
<dbReference type="PANTHER" id="PTHR19271:SF16">
    <property type="entry name" value="CYTOCHROME B"/>
    <property type="match status" value="1"/>
</dbReference>
<evidence type="ECO:0000256" key="6">
    <source>
        <dbReference type="ARBA" id="ARBA00022475"/>
    </source>
</evidence>
<keyword evidence="5" id="KW-0813">Transport</keyword>
<dbReference type="InterPro" id="IPR005797">
    <property type="entry name" value="Cyt_b/b6_N"/>
</dbReference>
<dbReference type="PROSITE" id="PS51002">
    <property type="entry name" value="CYTB_NTER"/>
    <property type="match status" value="1"/>
</dbReference>
<dbReference type="AlphaFoldDB" id="A0A1E7KVU6"/>
<evidence type="ECO:0000256" key="15">
    <source>
        <dbReference type="ARBA" id="ARBA00023136"/>
    </source>
</evidence>
<protein>
    <recommendedName>
        <fullName evidence="4">Cytochrome bc1 complex cytochrome b subunit</fullName>
        <ecNumber evidence="3">7.1.1.8</ecNumber>
    </recommendedName>
    <alternativeName>
        <fullName evidence="17">Cytochrome bc1 reductase complex subunit QcrB</fullName>
    </alternativeName>
</protein>
<feature type="transmembrane region" description="Helical" evidence="19">
    <location>
        <begin position="216"/>
        <end position="242"/>
    </location>
</feature>
<evidence type="ECO:0000313" key="22">
    <source>
        <dbReference type="Proteomes" id="UP000176005"/>
    </source>
</evidence>
<evidence type="ECO:0000256" key="4">
    <source>
        <dbReference type="ARBA" id="ARBA00016116"/>
    </source>
</evidence>
<comment type="cofactor">
    <cofactor evidence="1">
        <name>heme</name>
        <dbReference type="ChEBI" id="CHEBI:30413"/>
    </cofactor>
</comment>
<evidence type="ECO:0000256" key="5">
    <source>
        <dbReference type="ARBA" id="ARBA00022448"/>
    </source>
</evidence>
<feature type="region of interest" description="Disordered" evidence="18">
    <location>
        <begin position="1"/>
        <end position="20"/>
    </location>
</feature>
<feature type="transmembrane region" description="Helical" evidence="19">
    <location>
        <begin position="336"/>
        <end position="361"/>
    </location>
</feature>
<proteinExistence type="predicted"/>
<evidence type="ECO:0000256" key="12">
    <source>
        <dbReference type="ARBA" id="ARBA00022982"/>
    </source>
</evidence>
<feature type="transmembrane region" description="Helical" evidence="19">
    <location>
        <begin position="151"/>
        <end position="171"/>
    </location>
</feature>
<comment type="catalytic activity">
    <reaction evidence="16">
        <text>a quinol + 2 Fe(III)-[cytochrome c](out) = a quinone + 2 Fe(II)-[cytochrome c](out) + 2 H(+)(out)</text>
        <dbReference type="Rhea" id="RHEA:11484"/>
        <dbReference type="Rhea" id="RHEA-COMP:10350"/>
        <dbReference type="Rhea" id="RHEA-COMP:14399"/>
        <dbReference type="ChEBI" id="CHEBI:15378"/>
        <dbReference type="ChEBI" id="CHEBI:24646"/>
        <dbReference type="ChEBI" id="CHEBI:29033"/>
        <dbReference type="ChEBI" id="CHEBI:29034"/>
        <dbReference type="ChEBI" id="CHEBI:132124"/>
        <dbReference type="EC" id="7.1.1.8"/>
    </reaction>
</comment>
<dbReference type="FunFam" id="1.20.810.10:FF:000007">
    <property type="entry name" value="Ubiquinol-cytochrome C reductase B subunit"/>
    <property type="match status" value="1"/>
</dbReference>
<name>A0A1E7KVU6_9ACTN</name>
<keyword evidence="7" id="KW-0349">Heme</keyword>
<evidence type="ECO:0000259" key="20">
    <source>
        <dbReference type="PROSITE" id="PS51002"/>
    </source>
</evidence>
<comment type="subcellular location">
    <subcellularLocation>
        <location evidence="2">Cell membrane</location>
        <topology evidence="2">Multi-pass membrane protein</topology>
    </subcellularLocation>
</comment>
<dbReference type="Proteomes" id="UP000176005">
    <property type="component" value="Unassembled WGS sequence"/>
</dbReference>
<dbReference type="GO" id="GO:0005886">
    <property type="term" value="C:plasma membrane"/>
    <property type="evidence" value="ECO:0007669"/>
    <property type="project" value="UniProtKB-SubCell"/>
</dbReference>
<dbReference type="RefSeq" id="WP_070019910.1">
    <property type="nucleotide sequence ID" value="NZ_LJGW01000443.1"/>
</dbReference>
<keyword evidence="11" id="KW-1278">Translocase</keyword>
<dbReference type="EC" id="7.1.1.8" evidence="3"/>
<evidence type="ECO:0000256" key="19">
    <source>
        <dbReference type="SAM" id="Phobius"/>
    </source>
</evidence>
<dbReference type="GO" id="GO:0046872">
    <property type="term" value="F:metal ion binding"/>
    <property type="evidence" value="ECO:0007669"/>
    <property type="project" value="UniProtKB-KW"/>
</dbReference>
<feature type="region of interest" description="Disordered" evidence="18">
    <location>
        <begin position="488"/>
        <end position="511"/>
    </location>
</feature>
<feature type="transmembrane region" description="Helical" evidence="19">
    <location>
        <begin position="183"/>
        <end position="204"/>
    </location>
</feature>
<keyword evidence="13 19" id="KW-1133">Transmembrane helix</keyword>
<dbReference type="PATRIC" id="fig|518642.10.peg.6493"/>
<keyword evidence="22" id="KW-1185">Reference proteome</keyword>
<evidence type="ECO:0000256" key="1">
    <source>
        <dbReference type="ARBA" id="ARBA00001971"/>
    </source>
</evidence>
<dbReference type="GO" id="GO:0008121">
    <property type="term" value="F:quinol-cytochrome-c reductase activity"/>
    <property type="evidence" value="ECO:0007669"/>
    <property type="project" value="UniProtKB-EC"/>
</dbReference>
<dbReference type="Gene3D" id="1.20.810.10">
    <property type="entry name" value="Cytochrome Bc1 Complex, Chain C"/>
    <property type="match status" value="1"/>
</dbReference>
<keyword evidence="8" id="KW-0679">Respiratory chain</keyword>
<feature type="transmembrane region" description="Helical" evidence="19">
    <location>
        <begin position="420"/>
        <end position="437"/>
    </location>
</feature>
<evidence type="ECO:0000256" key="16">
    <source>
        <dbReference type="ARBA" id="ARBA00029351"/>
    </source>
</evidence>
<evidence type="ECO:0000256" key="2">
    <source>
        <dbReference type="ARBA" id="ARBA00004651"/>
    </source>
</evidence>
<accession>A0A1E7KVU6</accession>
<dbReference type="SUPFAM" id="SSF81342">
    <property type="entry name" value="Transmembrane di-heme cytochromes"/>
    <property type="match status" value="1"/>
</dbReference>
<keyword evidence="14" id="KW-0408">Iron</keyword>
<dbReference type="GO" id="GO:0022904">
    <property type="term" value="P:respiratory electron transport chain"/>
    <property type="evidence" value="ECO:0007669"/>
    <property type="project" value="InterPro"/>
</dbReference>
<dbReference type="EMBL" id="LJGW01000443">
    <property type="protein sequence ID" value="OEV08037.1"/>
    <property type="molecule type" value="Genomic_DNA"/>
</dbReference>
<keyword evidence="12" id="KW-0249">Electron transport</keyword>
<dbReference type="InterPro" id="IPR027387">
    <property type="entry name" value="Cytb/b6-like_sf"/>
</dbReference>
<evidence type="ECO:0000256" key="11">
    <source>
        <dbReference type="ARBA" id="ARBA00022967"/>
    </source>
</evidence>
<reference evidence="21 22" key="1">
    <citation type="journal article" date="2016" name="Front. Microbiol.">
        <title>Comparative Genomics Analysis of Streptomyces Species Reveals Their Adaptation to the Marine Environment and Their Diversity at the Genomic Level.</title>
        <authorList>
            <person name="Tian X."/>
            <person name="Zhang Z."/>
            <person name="Yang T."/>
            <person name="Chen M."/>
            <person name="Li J."/>
            <person name="Chen F."/>
            <person name="Yang J."/>
            <person name="Li W."/>
            <person name="Zhang B."/>
            <person name="Zhang Z."/>
            <person name="Wu J."/>
            <person name="Zhang C."/>
            <person name="Long L."/>
            <person name="Xiao J."/>
        </authorList>
    </citation>
    <scope>NUCLEOTIDE SEQUENCE [LARGE SCALE GENOMIC DNA]</scope>
    <source>
        <strain evidence="21 22">SCSIO 10429</strain>
    </source>
</reference>
<evidence type="ECO:0000256" key="14">
    <source>
        <dbReference type="ARBA" id="ARBA00023004"/>
    </source>
</evidence>
<keyword evidence="9 19" id="KW-0812">Transmembrane</keyword>
<feature type="transmembrane region" description="Helical" evidence="19">
    <location>
        <begin position="382"/>
        <end position="400"/>
    </location>
</feature>
<feature type="domain" description="Cytochrome b/b6 N-terminal region profile" evidence="20">
    <location>
        <begin position="23"/>
        <end position="248"/>
    </location>
</feature>
<dbReference type="InterPro" id="IPR016174">
    <property type="entry name" value="Di-haem_cyt_TM"/>
</dbReference>
<keyword evidence="15 19" id="KW-0472">Membrane</keyword>
<dbReference type="Pfam" id="PF13631">
    <property type="entry name" value="Cytochrom_B_N_2"/>
    <property type="match status" value="1"/>
</dbReference>